<dbReference type="Proteomes" id="UP001501391">
    <property type="component" value="Unassembled WGS sequence"/>
</dbReference>
<keyword evidence="2" id="KW-1185">Reference proteome</keyword>
<reference evidence="1 2" key="1">
    <citation type="journal article" date="2019" name="Int. J. Syst. Evol. Microbiol.">
        <title>The Global Catalogue of Microorganisms (GCM) 10K type strain sequencing project: providing services to taxonomists for standard genome sequencing and annotation.</title>
        <authorList>
            <consortium name="The Broad Institute Genomics Platform"/>
            <consortium name="The Broad Institute Genome Sequencing Center for Infectious Disease"/>
            <person name="Wu L."/>
            <person name="Ma J."/>
        </authorList>
    </citation>
    <scope>NUCLEOTIDE SEQUENCE [LARGE SCALE GENOMIC DNA]</scope>
    <source>
        <strain evidence="1 2">JCM 14924</strain>
    </source>
</reference>
<sequence>MRFLRRVGDALEVRGGVVVRDMCGAAMMTAREGASATMAARVVPDCPTLRQGQPASARAK</sequence>
<comment type="caution">
    <text evidence="1">The sequence shown here is derived from an EMBL/GenBank/DDBJ whole genome shotgun (WGS) entry which is preliminary data.</text>
</comment>
<name>A0ABN3BVV9_9ACTN</name>
<proteinExistence type="predicted"/>
<evidence type="ECO:0000313" key="2">
    <source>
        <dbReference type="Proteomes" id="UP001501391"/>
    </source>
</evidence>
<dbReference type="EMBL" id="BAAAOQ010000019">
    <property type="protein sequence ID" value="GAA2201038.1"/>
    <property type="molecule type" value="Genomic_DNA"/>
</dbReference>
<organism evidence="1 2">
    <name type="scientific">Streptomyces bangladeshensis</name>
    <dbReference type="NCBI Taxonomy" id="295352"/>
    <lineage>
        <taxon>Bacteria</taxon>
        <taxon>Bacillati</taxon>
        <taxon>Actinomycetota</taxon>
        <taxon>Actinomycetes</taxon>
        <taxon>Kitasatosporales</taxon>
        <taxon>Streptomycetaceae</taxon>
        <taxon>Streptomyces</taxon>
    </lineage>
</organism>
<gene>
    <name evidence="1" type="ORF">GCM10009787_54340</name>
</gene>
<protein>
    <submittedName>
        <fullName evidence="1">Uncharacterized protein</fullName>
    </submittedName>
</protein>
<evidence type="ECO:0000313" key="1">
    <source>
        <dbReference type="EMBL" id="GAA2201038.1"/>
    </source>
</evidence>
<accession>A0ABN3BVV9</accession>